<feature type="signal peptide" evidence="1">
    <location>
        <begin position="1"/>
        <end position="24"/>
    </location>
</feature>
<evidence type="ECO:0000256" key="1">
    <source>
        <dbReference type="SAM" id="SignalP"/>
    </source>
</evidence>
<reference evidence="2 3" key="1">
    <citation type="submission" date="2016-10" db="EMBL/GenBank/DDBJ databases">
        <authorList>
            <person name="de Groot N.N."/>
        </authorList>
    </citation>
    <scope>NUCLEOTIDE SEQUENCE [LARGE SCALE GENOMIC DNA]</scope>
    <source>
        <strain evidence="2 3">CPCC 202699</strain>
    </source>
</reference>
<gene>
    <name evidence="2" type="ORF">SAMN05421504_103743</name>
</gene>
<feature type="chain" id="PRO_5011650441" description="Peptidase inhibitor family I36" evidence="1">
    <location>
        <begin position="25"/>
        <end position="101"/>
    </location>
</feature>
<proteinExistence type="predicted"/>
<keyword evidence="3" id="KW-1185">Reference proteome</keyword>
<dbReference type="STRING" id="589385.SAMN05421504_103743"/>
<name>A0A1H3EBR0_9PSEU</name>
<evidence type="ECO:0008006" key="4">
    <source>
        <dbReference type="Google" id="ProtNLM"/>
    </source>
</evidence>
<keyword evidence="1" id="KW-0732">Signal</keyword>
<sequence>MSIMAKALIGATGLGLLITPLASAGVEAKGTFVYGETVYSDPANGTCLGLFSSSSTLVNNGTDATARVFTGSGCTGAFASVPAHSLGDFPRQKLLSVYFTF</sequence>
<accession>A0A1H3EBR0</accession>
<evidence type="ECO:0000313" key="2">
    <source>
        <dbReference type="EMBL" id="SDX76173.1"/>
    </source>
</evidence>
<protein>
    <recommendedName>
        <fullName evidence="4">Peptidase inhibitor family I36</fullName>
    </recommendedName>
</protein>
<dbReference type="RefSeq" id="WP_091289825.1">
    <property type="nucleotide sequence ID" value="NZ_FNON01000003.1"/>
</dbReference>
<dbReference type="EMBL" id="FNON01000003">
    <property type="protein sequence ID" value="SDX76173.1"/>
    <property type="molecule type" value="Genomic_DNA"/>
</dbReference>
<organism evidence="2 3">
    <name type="scientific">Amycolatopsis xylanica</name>
    <dbReference type="NCBI Taxonomy" id="589385"/>
    <lineage>
        <taxon>Bacteria</taxon>
        <taxon>Bacillati</taxon>
        <taxon>Actinomycetota</taxon>
        <taxon>Actinomycetes</taxon>
        <taxon>Pseudonocardiales</taxon>
        <taxon>Pseudonocardiaceae</taxon>
        <taxon>Amycolatopsis</taxon>
    </lineage>
</organism>
<dbReference type="Proteomes" id="UP000199515">
    <property type="component" value="Unassembled WGS sequence"/>
</dbReference>
<dbReference type="AlphaFoldDB" id="A0A1H3EBR0"/>
<evidence type="ECO:0000313" key="3">
    <source>
        <dbReference type="Proteomes" id="UP000199515"/>
    </source>
</evidence>